<dbReference type="InterPro" id="IPR021398">
    <property type="entry name" value="DUF3037"/>
</dbReference>
<dbReference type="EMBL" id="CP003379">
    <property type="protein sequence ID" value="AFL86485.1"/>
    <property type="molecule type" value="Genomic_DNA"/>
</dbReference>
<name>I3ZB67_TERRK</name>
<dbReference type="eggNOG" id="ENOG502Z8IV">
    <property type="taxonomic scope" value="Bacteria"/>
</dbReference>
<sequence>MPERIQCEFHLLRYVPDAVKNEFVNIGVMLREAGRTETTRVRFTRDWSRVRCMDPDADTALLEAMEGELAARVRDGGSGSKPVLQMLEESLSTSVQMTESRGALAESVPAEMEQLMRLYVEPMRERVVRRKSGRAGIAAQMRSTFERAGVWELMRKRIAASQYTRPGDPLKIDCGYRPNGVIRMFQAVSLEGDLEAAKVLAYSADRLRAGVRRVEDASLDLAAVVEPLRGVVEGSGEAEDRYRFGVETMEEQGLRVLTVAQLAGAAETARKELRV</sequence>
<evidence type="ECO:0000313" key="1">
    <source>
        <dbReference type="EMBL" id="AFL86485.1"/>
    </source>
</evidence>
<accession>I3ZB67</accession>
<dbReference type="AlphaFoldDB" id="I3ZB67"/>
<gene>
    <name evidence="1" type="ordered locus">Terro_0134</name>
</gene>
<reference evidence="1 2" key="1">
    <citation type="submission" date="2012-06" db="EMBL/GenBank/DDBJ databases">
        <title>Complete genome of Terriglobus roseus DSM 18391.</title>
        <authorList>
            <consortium name="US DOE Joint Genome Institute (JGI-PGF)"/>
            <person name="Lucas S."/>
            <person name="Copeland A."/>
            <person name="Lapidus A."/>
            <person name="Glavina del Rio T."/>
            <person name="Dalin E."/>
            <person name="Tice H."/>
            <person name="Bruce D."/>
            <person name="Goodwin L."/>
            <person name="Pitluck S."/>
            <person name="Peters L."/>
            <person name="Mikhailova N."/>
            <person name="Munk A.C.C."/>
            <person name="Kyrpides N."/>
            <person name="Mavromatis K."/>
            <person name="Ivanova N."/>
            <person name="Brettin T."/>
            <person name="Detter J.C."/>
            <person name="Han C."/>
            <person name="Larimer F."/>
            <person name="Land M."/>
            <person name="Hauser L."/>
            <person name="Markowitz V."/>
            <person name="Cheng J.-F."/>
            <person name="Hugenholtz P."/>
            <person name="Woyke T."/>
            <person name="Wu D."/>
            <person name="Brambilla E."/>
            <person name="Klenk H.-P."/>
            <person name="Eisen J.A."/>
        </authorList>
    </citation>
    <scope>NUCLEOTIDE SEQUENCE [LARGE SCALE GENOMIC DNA]</scope>
    <source>
        <strain evidence="2">DSM 18391 / NRRL B-41598 / KBS 63</strain>
    </source>
</reference>
<keyword evidence="2" id="KW-1185">Reference proteome</keyword>
<organism evidence="1 2">
    <name type="scientific">Terriglobus roseus (strain DSM 18391 / NRRL B-41598 / KBS 63)</name>
    <dbReference type="NCBI Taxonomy" id="926566"/>
    <lineage>
        <taxon>Bacteria</taxon>
        <taxon>Pseudomonadati</taxon>
        <taxon>Acidobacteriota</taxon>
        <taxon>Terriglobia</taxon>
        <taxon>Terriglobales</taxon>
        <taxon>Acidobacteriaceae</taxon>
        <taxon>Terriglobus</taxon>
    </lineage>
</organism>
<dbReference type="OrthoDB" id="112479at2"/>
<dbReference type="Proteomes" id="UP000006056">
    <property type="component" value="Chromosome"/>
</dbReference>
<dbReference type="HOGENOM" id="CLU_1029597_0_0_0"/>
<protein>
    <recommendedName>
        <fullName evidence="3">DUF3037 domain-containing protein</fullName>
    </recommendedName>
</protein>
<proteinExistence type="predicted"/>
<evidence type="ECO:0000313" key="2">
    <source>
        <dbReference type="Proteomes" id="UP000006056"/>
    </source>
</evidence>
<dbReference type="RefSeq" id="WP_014784054.1">
    <property type="nucleotide sequence ID" value="NC_018014.1"/>
</dbReference>
<dbReference type="Pfam" id="PF11236">
    <property type="entry name" value="DUF3037"/>
    <property type="match status" value="1"/>
</dbReference>
<evidence type="ECO:0008006" key="3">
    <source>
        <dbReference type="Google" id="ProtNLM"/>
    </source>
</evidence>
<dbReference type="KEGG" id="trs:Terro_0134"/>
<dbReference type="STRING" id="926566.Terro_0134"/>